<protein>
    <recommendedName>
        <fullName evidence="3">Nuclease SbcCD subunit C</fullName>
    </recommendedName>
</protein>
<dbReference type="SUPFAM" id="SSF52540">
    <property type="entry name" value="P-loop containing nucleoside triphosphate hydrolases"/>
    <property type="match status" value="2"/>
</dbReference>
<feature type="coiled-coil region" evidence="13">
    <location>
        <begin position="340"/>
        <end position="419"/>
    </location>
</feature>
<dbReference type="Gene3D" id="3.40.50.300">
    <property type="entry name" value="P-loop containing nucleotide triphosphate hydrolases"/>
    <property type="match status" value="2"/>
</dbReference>
<dbReference type="Pfam" id="PF13476">
    <property type="entry name" value="AAA_23"/>
    <property type="match status" value="1"/>
</dbReference>
<dbReference type="PANTHER" id="PTHR32114:SF2">
    <property type="entry name" value="ABC TRANSPORTER ABCH.3"/>
    <property type="match status" value="1"/>
</dbReference>
<dbReference type="InterPro" id="IPR027417">
    <property type="entry name" value="P-loop_NTPase"/>
</dbReference>
<comment type="caution">
    <text evidence="15">The sequence shown here is derived from an EMBL/GenBank/DDBJ whole genome shotgun (WGS) entry which is preliminary data.</text>
</comment>
<dbReference type="GO" id="GO:0016887">
    <property type="term" value="F:ATP hydrolysis activity"/>
    <property type="evidence" value="ECO:0007669"/>
    <property type="project" value="InterPro"/>
</dbReference>
<organism evidence="15 16">
    <name type="scientific">Anaerolinea thermophila</name>
    <dbReference type="NCBI Taxonomy" id="167964"/>
    <lineage>
        <taxon>Bacteria</taxon>
        <taxon>Bacillati</taxon>
        <taxon>Chloroflexota</taxon>
        <taxon>Anaerolineae</taxon>
        <taxon>Anaerolineales</taxon>
        <taxon>Anaerolineaceae</taxon>
        <taxon>Anaerolinea</taxon>
    </lineage>
</organism>
<dbReference type="PANTHER" id="PTHR32114">
    <property type="entry name" value="ABC TRANSPORTER ABCH.3"/>
    <property type="match status" value="1"/>
</dbReference>
<dbReference type="Proteomes" id="UP000064249">
    <property type="component" value="Unassembled WGS sequence"/>
</dbReference>
<evidence type="ECO:0000256" key="13">
    <source>
        <dbReference type="SAM" id="Coils"/>
    </source>
</evidence>
<proteinExistence type="inferred from homology"/>
<keyword evidence="11" id="KW-0234">DNA repair</keyword>
<evidence type="ECO:0000313" key="16">
    <source>
        <dbReference type="Proteomes" id="UP000064249"/>
    </source>
</evidence>
<evidence type="ECO:0000256" key="6">
    <source>
        <dbReference type="ARBA" id="ARBA00022763"/>
    </source>
</evidence>
<dbReference type="GO" id="GO:0005524">
    <property type="term" value="F:ATP binding"/>
    <property type="evidence" value="ECO:0007669"/>
    <property type="project" value="UniProtKB-KW"/>
</dbReference>
<gene>
    <name evidence="15" type="ORF">XD73_0382</name>
</gene>
<evidence type="ECO:0000256" key="12">
    <source>
        <dbReference type="PROSITE-ProRule" id="PRU00471"/>
    </source>
</evidence>
<keyword evidence="10 13" id="KW-0175">Coiled coil</keyword>
<keyword evidence="6" id="KW-0227">DNA damage</keyword>
<evidence type="ECO:0000256" key="3">
    <source>
        <dbReference type="ARBA" id="ARBA00013368"/>
    </source>
</evidence>
<name>A0A101FYJ6_9CHLR</name>
<sequence length="855" mass="99058">MIPVRLQLRGFLSYQDAVDLSFEGFDLACISGDNGAGKSSLLDAITWVLFGKARRSDDGVINNRSEEAEVIYTFQYENDLYRVQRVKAREKSMLLEFQIQNEDHAWKPLTEHTLTETQNRIYEVLHLDYDTFINASFFLQGKADEFTQKNSTQRKEILAGILGMDVWESYRDTARELRRSLEGYIQKVEGSLDEIEEELAQEEQRKQELKNTTAALKLVEDQRKEKQKILQQAQQLAAALHTQQVAWDGLEKQREQNRLTAKQLLDTIAERQQEAESFKKVLADAQAIEKAYQERLNLKIRLQEMDELSTRYLALLQKKTEHEKTIAMETSRIQQEIVSLQKEENKIRQMRDGLALFKQKKQQLLRDDVDMQLELEKQNLLKDEVEQITQHLSRLLAENKTLNETMQKLKGRLDRLQGERSTSCPLCGQPLSEEHRLSVVSEIEAEGKRTAQQYRKNGELIKKLSQEQEKTKRELVDLDVLAQKQQSLRRELDVLSNNIERNTTEIIAWEGQGKDQLISIRQCLEENACAPDAQKNLALVEEELRKLGYEPQLHADLRKGEQESRASEQAQQELLIARNRLEPLQREIETMRSQHQTLEKESSDLIGKQQQAQQLMEDLEKNDLDLRSLEVELHDLVEQENHQRALVGGAKQMLEVIGRQKQRKQHIHEQLRSLSKQKAQLQMLEKAFGRDGVQALLMEEALPQMESQANDTLNRLSSGTMSVRFETEREYKDKKRDDKMQVLDILINDAEGVQRPYDLFSGGEAFRINFAIRLALSKVLAQRAGARLQMLVIDEGFGSQDEEGRQKLVEAINMIRPDFKKILVITHLEELKDAFQVRIEVRKTKQGSQVEVISQ</sequence>
<dbReference type="InterPro" id="IPR038729">
    <property type="entry name" value="Rad50/SbcC_AAA"/>
</dbReference>
<reference evidence="15 16" key="1">
    <citation type="journal article" date="2015" name="MBio">
        <title>Genome-Resolved Metagenomic Analysis Reveals Roles for Candidate Phyla and Other Microbial Community Members in Biogeochemical Transformations in Oil Reservoirs.</title>
        <authorList>
            <person name="Hu P."/>
            <person name="Tom L."/>
            <person name="Singh A."/>
            <person name="Thomas B.C."/>
            <person name="Baker B.J."/>
            <person name="Piceno Y.M."/>
            <person name="Andersen G.L."/>
            <person name="Banfield J.F."/>
        </authorList>
    </citation>
    <scope>NUCLEOTIDE SEQUENCE [LARGE SCALE GENOMIC DNA]</scope>
    <source>
        <strain evidence="15">46_16</strain>
    </source>
</reference>
<feature type="coiled-coil region" evidence="13">
    <location>
        <begin position="567"/>
        <end position="639"/>
    </location>
</feature>
<dbReference type="AlphaFoldDB" id="A0A101FYJ6"/>
<feature type="domain" description="Zinc-hook" evidence="14">
    <location>
        <begin position="378"/>
        <end position="476"/>
    </location>
</feature>
<evidence type="ECO:0000256" key="8">
    <source>
        <dbReference type="ARBA" id="ARBA00022833"/>
    </source>
</evidence>
<evidence type="ECO:0000256" key="11">
    <source>
        <dbReference type="ARBA" id="ARBA00023204"/>
    </source>
</evidence>
<evidence type="ECO:0000256" key="5">
    <source>
        <dbReference type="ARBA" id="ARBA00022741"/>
    </source>
</evidence>
<evidence type="ECO:0000313" key="15">
    <source>
        <dbReference type="EMBL" id="KUK46761.1"/>
    </source>
</evidence>
<dbReference type="PROSITE" id="PS51131">
    <property type="entry name" value="ZN_HOOK"/>
    <property type="match status" value="1"/>
</dbReference>
<feature type="coiled-coil region" evidence="13">
    <location>
        <begin position="461"/>
        <end position="505"/>
    </location>
</feature>
<dbReference type="SUPFAM" id="SSF75712">
    <property type="entry name" value="Rad50 coiled-coil Zn hook"/>
    <property type="match status" value="1"/>
</dbReference>
<dbReference type="GO" id="GO:0046872">
    <property type="term" value="F:metal ion binding"/>
    <property type="evidence" value="ECO:0007669"/>
    <property type="project" value="UniProtKB-UniRule"/>
</dbReference>
<evidence type="ECO:0000256" key="7">
    <source>
        <dbReference type="ARBA" id="ARBA00022801"/>
    </source>
</evidence>
<evidence type="ECO:0000256" key="2">
    <source>
        <dbReference type="ARBA" id="ARBA00011322"/>
    </source>
</evidence>
<comment type="subunit">
    <text evidence="2">Heterodimer of SbcC and SbcD.</text>
</comment>
<dbReference type="Pfam" id="PF13558">
    <property type="entry name" value="SbcC_Walker_B"/>
    <property type="match status" value="1"/>
</dbReference>
<feature type="coiled-coil region" evidence="13">
    <location>
        <begin position="178"/>
        <end position="239"/>
    </location>
</feature>
<dbReference type="InterPro" id="IPR013134">
    <property type="entry name" value="Zn_hook_RAD50"/>
</dbReference>
<dbReference type="EMBL" id="LGFU01000009">
    <property type="protein sequence ID" value="KUK46761.1"/>
    <property type="molecule type" value="Genomic_DNA"/>
</dbReference>
<keyword evidence="8 12" id="KW-0862">Zinc</keyword>
<dbReference type="GO" id="GO:0006302">
    <property type="term" value="P:double-strand break repair"/>
    <property type="evidence" value="ECO:0007669"/>
    <property type="project" value="InterPro"/>
</dbReference>
<feature type="binding site" evidence="12">
    <location>
        <position position="427"/>
    </location>
    <ligand>
        <name>Zn(2+)</name>
        <dbReference type="ChEBI" id="CHEBI:29105"/>
    </ligand>
</feature>
<keyword evidence="7" id="KW-0378">Hydrolase</keyword>
<feature type="binding site" evidence="12">
    <location>
        <position position="424"/>
    </location>
    <ligand>
        <name>Zn(2+)</name>
        <dbReference type="ChEBI" id="CHEBI:29105"/>
    </ligand>
</feature>
<accession>A0A101FYJ6</accession>
<evidence type="ECO:0000259" key="14">
    <source>
        <dbReference type="PROSITE" id="PS51131"/>
    </source>
</evidence>
<dbReference type="Gene3D" id="1.10.287.510">
    <property type="entry name" value="Helix hairpin bin"/>
    <property type="match status" value="1"/>
</dbReference>
<evidence type="ECO:0000256" key="4">
    <source>
        <dbReference type="ARBA" id="ARBA00022723"/>
    </source>
</evidence>
<evidence type="ECO:0000256" key="10">
    <source>
        <dbReference type="ARBA" id="ARBA00023054"/>
    </source>
</evidence>
<evidence type="ECO:0000256" key="9">
    <source>
        <dbReference type="ARBA" id="ARBA00022840"/>
    </source>
</evidence>
<keyword evidence="9" id="KW-0067">ATP-binding</keyword>
<keyword evidence="4 12" id="KW-0479">Metal-binding</keyword>
<dbReference type="Pfam" id="PF04423">
    <property type="entry name" value="Rad50_zn_hook"/>
    <property type="match status" value="1"/>
</dbReference>
<evidence type="ECO:0000256" key="1">
    <source>
        <dbReference type="ARBA" id="ARBA00006930"/>
    </source>
</evidence>
<comment type="similarity">
    <text evidence="1">Belongs to the SMC family. SbcC subfamily.</text>
</comment>
<keyword evidence="5" id="KW-0547">Nucleotide-binding</keyword>